<protein>
    <submittedName>
        <fullName evidence="5">Uncharacterized protein</fullName>
    </submittedName>
</protein>
<keyword evidence="4" id="KW-0732">Signal</keyword>
<dbReference type="EMBL" id="JAPWDV010000004">
    <property type="protein sequence ID" value="KAJ6215760.1"/>
    <property type="molecule type" value="Genomic_DNA"/>
</dbReference>
<comment type="caution">
    <text evidence="5">The sequence shown here is derived from an EMBL/GenBank/DDBJ whole genome shotgun (WGS) entry which is preliminary data.</text>
</comment>
<evidence type="ECO:0000256" key="1">
    <source>
        <dbReference type="ARBA" id="ARBA00022460"/>
    </source>
</evidence>
<gene>
    <name evidence="5" type="ORF">RDWZM_010260</name>
</gene>
<evidence type="ECO:0000313" key="6">
    <source>
        <dbReference type="Proteomes" id="UP001142055"/>
    </source>
</evidence>
<evidence type="ECO:0000313" key="5">
    <source>
        <dbReference type="EMBL" id="KAJ6215760.1"/>
    </source>
</evidence>
<feature type="region of interest" description="Disordered" evidence="3">
    <location>
        <begin position="155"/>
        <end position="192"/>
    </location>
</feature>
<proteinExistence type="predicted"/>
<dbReference type="AlphaFoldDB" id="A0A9Q0LY52"/>
<dbReference type="InterPro" id="IPR031311">
    <property type="entry name" value="CHIT_BIND_RR_consensus"/>
</dbReference>
<evidence type="ECO:0000256" key="4">
    <source>
        <dbReference type="SAM" id="SignalP"/>
    </source>
</evidence>
<dbReference type="PRINTS" id="PR00947">
    <property type="entry name" value="CUTICLE"/>
</dbReference>
<accession>A0A9Q0LY52</accession>
<dbReference type="OrthoDB" id="6433771at2759"/>
<reference evidence="5" key="1">
    <citation type="submission" date="2022-12" db="EMBL/GenBank/DDBJ databases">
        <title>Genome assemblies of Blomia tropicalis.</title>
        <authorList>
            <person name="Cui Y."/>
        </authorList>
    </citation>
    <scope>NUCLEOTIDE SEQUENCE</scope>
    <source>
        <tissue evidence="5">Adult mites</tissue>
    </source>
</reference>
<keyword evidence="6" id="KW-1185">Reference proteome</keyword>
<organism evidence="5 6">
    <name type="scientific">Blomia tropicalis</name>
    <name type="common">Mite</name>
    <dbReference type="NCBI Taxonomy" id="40697"/>
    <lineage>
        <taxon>Eukaryota</taxon>
        <taxon>Metazoa</taxon>
        <taxon>Ecdysozoa</taxon>
        <taxon>Arthropoda</taxon>
        <taxon>Chelicerata</taxon>
        <taxon>Arachnida</taxon>
        <taxon>Acari</taxon>
        <taxon>Acariformes</taxon>
        <taxon>Sarcoptiformes</taxon>
        <taxon>Astigmata</taxon>
        <taxon>Glycyphagoidea</taxon>
        <taxon>Echimyopodidae</taxon>
        <taxon>Blomia</taxon>
    </lineage>
</organism>
<feature type="chain" id="PRO_5040129792" evidence="4">
    <location>
        <begin position="25"/>
        <end position="251"/>
    </location>
</feature>
<evidence type="ECO:0000256" key="2">
    <source>
        <dbReference type="PROSITE-ProRule" id="PRU00497"/>
    </source>
</evidence>
<dbReference type="PROSITE" id="PS00233">
    <property type="entry name" value="CHIT_BIND_RR_1"/>
    <property type="match status" value="1"/>
</dbReference>
<dbReference type="GO" id="GO:0062129">
    <property type="term" value="C:chitin-based extracellular matrix"/>
    <property type="evidence" value="ECO:0007669"/>
    <property type="project" value="TreeGrafter"/>
</dbReference>
<dbReference type="InterPro" id="IPR000618">
    <property type="entry name" value="Insect_cuticle"/>
</dbReference>
<dbReference type="InterPro" id="IPR050468">
    <property type="entry name" value="Cuticle_Struct_Prot"/>
</dbReference>
<keyword evidence="1 2" id="KW-0193">Cuticle</keyword>
<dbReference type="PROSITE" id="PS51155">
    <property type="entry name" value="CHIT_BIND_RR_2"/>
    <property type="match status" value="1"/>
</dbReference>
<evidence type="ECO:0000256" key="3">
    <source>
        <dbReference type="SAM" id="MobiDB-lite"/>
    </source>
</evidence>
<dbReference type="PANTHER" id="PTHR10380">
    <property type="entry name" value="CUTICLE PROTEIN"/>
    <property type="match status" value="1"/>
</dbReference>
<dbReference type="Proteomes" id="UP001142055">
    <property type="component" value="Chromosome 4"/>
</dbReference>
<name>A0A9Q0LY52_BLOTA</name>
<dbReference type="GO" id="GO:0008010">
    <property type="term" value="F:structural constituent of chitin-based larval cuticle"/>
    <property type="evidence" value="ECO:0007669"/>
    <property type="project" value="TreeGrafter"/>
</dbReference>
<feature type="signal peptide" evidence="4">
    <location>
        <begin position="1"/>
        <end position="24"/>
    </location>
</feature>
<sequence>MSTTTKTLVFISTFVGLIVHTIGGSPYEPDHQPAAPYKTGTVQSNDLYAKESEYGHDGYKDEKYPHQPYGFGYNVEDGYGNKHWRHEKSANPHQVSGSYGYLDKNGVMREVEYVADKDGFRAMIKTTEPGTAPKDPAYVKVHSQPIHVEYKPKKYGKDEEHHYEPAPAPVKHYGKETSSHYTNTKESGHYGNAHQPIYHQETIPNIAVDTGSKKDQSNVHSTMQLSYQPVTVDDAYTNNQHGKVAMAKYQD</sequence>
<dbReference type="Pfam" id="PF00379">
    <property type="entry name" value="Chitin_bind_4"/>
    <property type="match status" value="1"/>
</dbReference>
<feature type="compositionally biased region" description="Basic and acidic residues" evidence="3">
    <location>
        <begin position="155"/>
        <end position="164"/>
    </location>
</feature>